<evidence type="ECO:0000313" key="3">
    <source>
        <dbReference type="Proteomes" id="UP000326759"/>
    </source>
</evidence>
<feature type="compositionally biased region" description="Low complexity" evidence="1">
    <location>
        <begin position="165"/>
        <end position="177"/>
    </location>
</feature>
<feature type="compositionally biased region" description="Low complexity" evidence="1">
    <location>
        <begin position="224"/>
        <end position="236"/>
    </location>
</feature>
<dbReference type="Proteomes" id="UP000326759">
    <property type="component" value="Unassembled WGS sequence"/>
</dbReference>
<protein>
    <submittedName>
        <fullName evidence="2">Uncharacterized protein</fullName>
    </submittedName>
</protein>
<feature type="region of interest" description="Disordered" evidence="1">
    <location>
        <begin position="224"/>
        <end position="246"/>
    </location>
</feature>
<feature type="compositionally biased region" description="Basic and acidic residues" evidence="1">
    <location>
        <begin position="192"/>
        <end position="203"/>
    </location>
</feature>
<comment type="caution">
    <text evidence="2">The sequence shown here is derived from an EMBL/GenBank/DDBJ whole genome shotgun (WGS) entry which is preliminary data.</text>
</comment>
<feature type="compositionally biased region" description="Basic and acidic residues" evidence="1">
    <location>
        <begin position="237"/>
        <end position="246"/>
    </location>
</feature>
<name>A0A5N5T732_9CRUS</name>
<evidence type="ECO:0000313" key="2">
    <source>
        <dbReference type="EMBL" id="KAB7502302.1"/>
    </source>
</evidence>
<evidence type="ECO:0000256" key="1">
    <source>
        <dbReference type="SAM" id="MobiDB-lite"/>
    </source>
</evidence>
<gene>
    <name evidence="2" type="ORF">Anas_13983</name>
</gene>
<reference evidence="2 3" key="1">
    <citation type="journal article" date="2019" name="PLoS Biol.">
        <title>Sex chromosomes control vertical transmission of feminizing Wolbachia symbionts in an isopod.</title>
        <authorList>
            <person name="Becking T."/>
            <person name="Chebbi M.A."/>
            <person name="Giraud I."/>
            <person name="Moumen B."/>
            <person name="Laverre T."/>
            <person name="Caubet Y."/>
            <person name="Peccoud J."/>
            <person name="Gilbert C."/>
            <person name="Cordaux R."/>
        </authorList>
    </citation>
    <scope>NUCLEOTIDE SEQUENCE [LARGE SCALE GENOMIC DNA]</scope>
    <source>
        <strain evidence="2">ANa2</strain>
        <tissue evidence="2">Whole body excluding digestive tract and cuticle</tissue>
    </source>
</reference>
<accession>A0A5N5T732</accession>
<dbReference type="OrthoDB" id="1884872at2759"/>
<sequence>MSSSFVKDCSNASGSSSGNKTFIIIVSNETGNLNLNENQLQSLLATHGADASSQVSVMQMGGGGNANSVTASVPPPEMTIQDSNISSMGGVEVPALPLNFMLEGFPATIPVEGVGGGYAELPLDADALQRLENVLHTEEAKQILGGPLLDIVKDPTSDHLEKLISSSSDSRTDTSLSTEKKKRPPPKRRSQRQMDKAEREEVEKILAENQLMLQKEREELQRIQMEQEQQRIQMEQEQQRIKGERE</sequence>
<proteinExistence type="predicted"/>
<keyword evidence="3" id="KW-1185">Reference proteome</keyword>
<feature type="region of interest" description="Disordered" evidence="1">
    <location>
        <begin position="162"/>
        <end position="203"/>
    </location>
</feature>
<dbReference type="EMBL" id="SEYY01007958">
    <property type="protein sequence ID" value="KAB7502302.1"/>
    <property type="molecule type" value="Genomic_DNA"/>
</dbReference>
<dbReference type="AlphaFoldDB" id="A0A5N5T732"/>
<feature type="compositionally biased region" description="Basic residues" evidence="1">
    <location>
        <begin position="180"/>
        <end position="191"/>
    </location>
</feature>
<organism evidence="2 3">
    <name type="scientific">Armadillidium nasatum</name>
    <dbReference type="NCBI Taxonomy" id="96803"/>
    <lineage>
        <taxon>Eukaryota</taxon>
        <taxon>Metazoa</taxon>
        <taxon>Ecdysozoa</taxon>
        <taxon>Arthropoda</taxon>
        <taxon>Crustacea</taxon>
        <taxon>Multicrustacea</taxon>
        <taxon>Malacostraca</taxon>
        <taxon>Eumalacostraca</taxon>
        <taxon>Peracarida</taxon>
        <taxon>Isopoda</taxon>
        <taxon>Oniscidea</taxon>
        <taxon>Crinocheta</taxon>
        <taxon>Armadillidiidae</taxon>
        <taxon>Armadillidium</taxon>
    </lineage>
</organism>
<feature type="non-terminal residue" evidence="2">
    <location>
        <position position="246"/>
    </location>
</feature>